<dbReference type="STRING" id="56193.YP76_11615"/>
<evidence type="ECO:0000256" key="1">
    <source>
        <dbReference type="ARBA" id="ARBA00008779"/>
    </source>
</evidence>
<feature type="domain" description="Sulfatase N-terminal" evidence="6">
    <location>
        <begin position="43"/>
        <end position="451"/>
    </location>
</feature>
<dbReference type="GO" id="GO:0004065">
    <property type="term" value="F:arylsulfatase activity"/>
    <property type="evidence" value="ECO:0007669"/>
    <property type="project" value="TreeGrafter"/>
</dbReference>
<comment type="caution">
    <text evidence="7">The sequence shown here is derived from an EMBL/GenBank/DDBJ whole genome shotgun (WGS) entry which is preliminary data.</text>
</comment>
<keyword evidence="8" id="KW-1185">Reference proteome</keyword>
<protein>
    <submittedName>
        <fullName evidence="7">Arylsulfatase</fullName>
    </submittedName>
</protein>
<evidence type="ECO:0000256" key="2">
    <source>
        <dbReference type="ARBA" id="ARBA00022723"/>
    </source>
</evidence>
<evidence type="ECO:0000256" key="5">
    <source>
        <dbReference type="SAM" id="SignalP"/>
    </source>
</evidence>
<dbReference type="InterPro" id="IPR050738">
    <property type="entry name" value="Sulfatase"/>
</dbReference>
<dbReference type="Proteomes" id="UP000033874">
    <property type="component" value="Unassembled WGS sequence"/>
</dbReference>
<dbReference type="InterPro" id="IPR024607">
    <property type="entry name" value="Sulfatase_CS"/>
</dbReference>
<dbReference type="PROSITE" id="PS00149">
    <property type="entry name" value="SULFATASE_2"/>
    <property type="match status" value="1"/>
</dbReference>
<dbReference type="InterPro" id="IPR017850">
    <property type="entry name" value="Alkaline_phosphatase_core_sf"/>
</dbReference>
<feature type="signal peptide" evidence="5">
    <location>
        <begin position="1"/>
        <end position="22"/>
    </location>
</feature>
<sequence>MSKFLKSAIFLTATALSWGAMGQARTTPAATGSTVPAPAQQRPNFLLIVADDLGWSDLGSFGGEIATPNLDAIANAGVRFTGFHTAPTCSPTRSMLLSGVDNHQAGLGSMAETLQPEQTGQPGYEGYLNDRVASIAELLHQGGYRTLMAGKWHLGLTSERGPAARGFERSYALLQGLGNHFGADQNKAWRAIDAAPTYRDNGKIVSYPKGRFSADYFTDRLIGFLEEGRKDKRPFFAYLPYSTPHWPIQAPAEDIARYKGRYDAGYEALRDARLKRQKELGLVPADLTPHAFQNVKPWASLSPEEKAVEARKMEVYAAMVDRMDQNVGRVVATLKRLGRYDDTVIIFLADNGPEGNVIDAPFQAASKPEGAAKLGIDNSLGNIGAATSYVGYGPGWAQANSSPSWLVKGYPTEGGTRVTAFAAGPHVAGGRIANAFLSVTDVAPTLLDLAGQTQPASFAGRPILAMQGHSLVPVLTASQTNLRQPTEPVGTELFYRRALRKGDWKAVYLPKSGSTYPRGGFGTGTWQLFNVAKDPAEAHDLATSEPTKLRELIADWDSYAREKGVVVPAAPAAEK</sequence>
<dbReference type="AlphaFoldDB" id="A0A0M3AS71"/>
<dbReference type="PATRIC" id="fig|56193.3.peg.2413"/>
<evidence type="ECO:0000313" key="7">
    <source>
        <dbReference type="EMBL" id="KKW91766.1"/>
    </source>
</evidence>
<accession>A0A0M3AS71</accession>
<dbReference type="GO" id="GO:0046872">
    <property type="term" value="F:metal ion binding"/>
    <property type="evidence" value="ECO:0007669"/>
    <property type="project" value="UniProtKB-KW"/>
</dbReference>
<dbReference type="RefSeq" id="WP_046763775.1">
    <property type="nucleotide sequence ID" value="NZ_LBIC01000005.1"/>
</dbReference>
<organism evidence="7 8">
    <name type="scientific">Sphingobium chungbukense</name>
    <dbReference type="NCBI Taxonomy" id="56193"/>
    <lineage>
        <taxon>Bacteria</taxon>
        <taxon>Pseudomonadati</taxon>
        <taxon>Pseudomonadota</taxon>
        <taxon>Alphaproteobacteria</taxon>
        <taxon>Sphingomonadales</taxon>
        <taxon>Sphingomonadaceae</taxon>
        <taxon>Sphingobium</taxon>
    </lineage>
</organism>
<feature type="chain" id="PRO_5005650510" evidence="5">
    <location>
        <begin position="23"/>
        <end position="575"/>
    </location>
</feature>
<dbReference type="PANTHER" id="PTHR42693">
    <property type="entry name" value="ARYLSULFATASE FAMILY MEMBER"/>
    <property type="match status" value="1"/>
</dbReference>
<keyword evidence="2" id="KW-0479">Metal-binding</keyword>
<gene>
    <name evidence="7" type="ORF">YP76_11615</name>
</gene>
<dbReference type="Gene3D" id="3.40.720.10">
    <property type="entry name" value="Alkaline Phosphatase, subunit A"/>
    <property type="match status" value="1"/>
</dbReference>
<evidence type="ECO:0000256" key="3">
    <source>
        <dbReference type="ARBA" id="ARBA00022801"/>
    </source>
</evidence>
<dbReference type="CDD" id="cd16025">
    <property type="entry name" value="PAS_like"/>
    <property type="match status" value="1"/>
</dbReference>
<evidence type="ECO:0000259" key="6">
    <source>
        <dbReference type="Pfam" id="PF00884"/>
    </source>
</evidence>
<name>A0A0M3AS71_9SPHN</name>
<keyword evidence="3" id="KW-0378">Hydrolase</keyword>
<evidence type="ECO:0000313" key="8">
    <source>
        <dbReference type="Proteomes" id="UP000033874"/>
    </source>
</evidence>
<proteinExistence type="inferred from homology"/>
<comment type="similarity">
    <text evidence="1">Belongs to the sulfatase family.</text>
</comment>
<keyword evidence="5" id="KW-0732">Signal</keyword>
<dbReference type="PANTHER" id="PTHR42693:SF33">
    <property type="entry name" value="ARYLSULFATASE"/>
    <property type="match status" value="1"/>
</dbReference>
<dbReference type="InterPro" id="IPR000917">
    <property type="entry name" value="Sulfatase_N"/>
</dbReference>
<dbReference type="SUPFAM" id="SSF53649">
    <property type="entry name" value="Alkaline phosphatase-like"/>
    <property type="match status" value="1"/>
</dbReference>
<dbReference type="Gene3D" id="3.30.1120.10">
    <property type="match status" value="1"/>
</dbReference>
<evidence type="ECO:0000256" key="4">
    <source>
        <dbReference type="ARBA" id="ARBA00022837"/>
    </source>
</evidence>
<reference evidence="7 8" key="1">
    <citation type="submission" date="2015-04" db="EMBL/GenBank/DDBJ databases">
        <title>Genome sequence of aromatic hydrocarbons-degrading Sphingobium chungbukense DJ77.</title>
        <authorList>
            <person name="Kim Y.-C."/>
            <person name="Chae J.-C."/>
        </authorList>
    </citation>
    <scope>NUCLEOTIDE SEQUENCE [LARGE SCALE GENOMIC DNA]</scope>
    <source>
        <strain evidence="7 8">DJ77</strain>
    </source>
</reference>
<dbReference type="Pfam" id="PF00884">
    <property type="entry name" value="Sulfatase"/>
    <property type="match status" value="1"/>
</dbReference>
<dbReference type="EMBL" id="LBIC01000005">
    <property type="protein sequence ID" value="KKW91766.1"/>
    <property type="molecule type" value="Genomic_DNA"/>
</dbReference>
<keyword evidence="4" id="KW-0106">Calcium</keyword>